<sequence>MQWVDSLDNISIGGLLSEASLMGKFDSKLFGSNATNQTSHLISDSLDAFITSQISHPPVSTPSAILDAEVTCHGFALQKLSSPADVQTTSGTKTDYSVANSLGVSSNLLKLPCTDKVSS</sequence>
<keyword evidence="3" id="KW-1185">Reference proteome</keyword>
<keyword evidence="2" id="KW-0418">Kinase</keyword>
<dbReference type="InterPro" id="IPR055315">
    <property type="entry name" value="Cramped-like"/>
</dbReference>
<comment type="caution">
    <text evidence="2">The sequence shown here is derived from an EMBL/GenBank/DDBJ whole genome shotgun (WGS) entry which is preliminary data.</text>
</comment>
<dbReference type="EMBL" id="LXQA010042430">
    <property type="protein sequence ID" value="MCI00175.1"/>
    <property type="molecule type" value="Genomic_DNA"/>
</dbReference>
<dbReference type="Proteomes" id="UP000265520">
    <property type="component" value="Unassembled WGS sequence"/>
</dbReference>
<evidence type="ECO:0000313" key="1">
    <source>
        <dbReference type="EMBL" id="MCH82786.1"/>
    </source>
</evidence>
<dbReference type="GO" id="GO:0005634">
    <property type="term" value="C:nucleus"/>
    <property type="evidence" value="ECO:0007669"/>
    <property type="project" value="TreeGrafter"/>
</dbReference>
<dbReference type="AlphaFoldDB" id="A0A392NNW1"/>
<dbReference type="PANTHER" id="PTHR21677">
    <property type="entry name" value="CRAMPED PROTEIN"/>
    <property type="match status" value="1"/>
</dbReference>
<proteinExistence type="predicted"/>
<dbReference type="GO" id="GO:0003682">
    <property type="term" value="F:chromatin binding"/>
    <property type="evidence" value="ECO:0007669"/>
    <property type="project" value="InterPro"/>
</dbReference>
<dbReference type="GO" id="GO:0016301">
    <property type="term" value="F:kinase activity"/>
    <property type="evidence" value="ECO:0007669"/>
    <property type="project" value="UniProtKB-KW"/>
</dbReference>
<organism evidence="2 3">
    <name type="scientific">Trifolium medium</name>
    <dbReference type="NCBI Taxonomy" id="97028"/>
    <lineage>
        <taxon>Eukaryota</taxon>
        <taxon>Viridiplantae</taxon>
        <taxon>Streptophyta</taxon>
        <taxon>Embryophyta</taxon>
        <taxon>Tracheophyta</taxon>
        <taxon>Spermatophyta</taxon>
        <taxon>Magnoliopsida</taxon>
        <taxon>eudicotyledons</taxon>
        <taxon>Gunneridae</taxon>
        <taxon>Pentapetalae</taxon>
        <taxon>rosids</taxon>
        <taxon>fabids</taxon>
        <taxon>Fabales</taxon>
        <taxon>Fabaceae</taxon>
        <taxon>Papilionoideae</taxon>
        <taxon>50 kb inversion clade</taxon>
        <taxon>NPAAA clade</taxon>
        <taxon>Hologalegina</taxon>
        <taxon>IRL clade</taxon>
        <taxon>Trifolieae</taxon>
        <taxon>Trifolium</taxon>
    </lineage>
</organism>
<dbReference type="GO" id="GO:0007389">
    <property type="term" value="P:pattern specification process"/>
    <property type="evidence" value="ECO:0007669"/>
    <property type="project" value="TreeGrafter"/>
</dbReference>
<name>A0A392NNW1_9FABA</name>
<evidence type="ECO:0000313" key="3">
    <source>
        <dbReference type="Proteomes" id="UP000265520"/>
    </source>
</evidence>
<keyword evidence="2" id="KW-0808">Transferase</keyword>
<gene>
    <name evidence="1" type="ORF">A2U01_0003598</name>
    <name evidence="2" type="ORF">A2U01_0021192</name>
</gene>
<reference evidence="2 3" key="1">
    <citation type="journal article" date="2018" name="Front. Plant Sci.">
        <title>Red Clover (Trifolium pratense) and Zigzag Clover (T. medium) - A Picture of Genomic Similarities and Differences.</title>
        <authorList>
            <person name="Dluhosova J."/>
            <person name="Istvanek J."/>
            <person name="Nedelnik J."/>
            <person name="Repkova J."/>
        </authorList>
    </citation>
    <scope>NUCLEOTIDE SEQUENCE [LARGE SCALE GENOMIC DNA]</scope>
    <source>
        <strain evidence="2">10/8</strain>
        <strain evidence="3">cv. 10/8</strain>
        <tissue evidence="2">Leaf</tissue>
    </source>
</reference>
<dbReference type="PANTHER" id="PTHR21677:SF4">
    <property type="entry name" value="TSL-KINASE INTERACTING-LIKE PROTEIN"/>
    <property type="match status" value="1"/>
</dbReference>
<dbReference type="EMBL" id="LXQA010004188">
    <property type="protein sequence ID" value="MCH82786.1"/>
    <property type="molecule type" value="Genomic_DNA"/>
</dbReference>
<protein>
    <submittedName>
        <fullName evidence="2">TSL-kinase interacting protein</fullName>
    </submittedName>
</protein>
<evidence type="ECO:0000313" key="2">
    <source>
        <dbReference type="EMBL" id="MCI00175.1"/>
    </source>
</evidence>
<accession>A0A392NNW1</accession>